<gene>
    <name evidence="3" type="primary">20346561</name>
    <name evidence="2" type="ORF">GGTG_06103</name>
</gene>
<evidence type="ECO:0000313" key="2">
    <source>
        <dbReference type="EMBL" id="EJT76181.1"/>
    </source>
</evidence>
<dbReference type="OrthoDB" id="10451794at2759"/>
<keyword evidence="1" id="KW-0732">Signal</keyword>
<dbReference type="HOGENOM" id="CLU_172702_0_0_1"/>
<protein>
    <submittedName>
        <fullName evidence="2 3">Uncharacterized protein</fullName>
    </submittedName>
</protein>
<reference evidence="3" key="4">
    <citation type="journal article" date="2015" name="G3 (Bethesda)">
        <title>Genome sequences of three phytopathogenic species of the Magnaporthaceae family of fungi.</title>
        <authorList>
            <person name="Okagaki L.H."/>
            <person name="Nunes C.C."/>
            <person name="Sailsbery J."/>
            <person name="Clay B."/>
            <person name="Brown D."/>
            <person name="John T."/>
            <person name="Oh Y."/>
            <person name="Young N."/>
            <person name="Fitzgerald M."/>
            <person name="Haas B.J."/>
            <person name="Zeng Q."/>
            <person name="Young S."/>
            <person name="Adiconis X."/>
            <person name="Fan L."/>
            <person name="Levin J.Z."/>
            <person name="Mitchell T.K."/>
            <person name="Okubara P.A."/>
            <person name="Farman M.L."/>
            <person name="Kohn L.M."/>
            <person name="Birren B."/>
            <person name="Ma L.-J."/>
            <person name="Dean R.A."/>
        </authorList>
    </citation>
    <scope>NUCLEOTIDE SEQUENCE</scope>
    <source>
        <strain evidence="3">R3-111a-1</strain>
    </source>
</reference>
<dbReference type="VEuPathDB" id="FungiDB:GGTG_06103"/>
<reference evidence="4" key="1">
    <citation type="submission" date="2010-07" db="EMBL/GenBank/DDBJ databases">
        <title>The genome sequence of Gaeumannomyces graminis var. tritici strain R3-111a-1.</title>
        <authorList>
            <consortium name="The Broad Institute Genome Sequencing Platform"/>
            <person name="Ma L.-J."/>
            <person name="Dead R."/>
            <person name="Young S."/>
            <person name="Zeng Q."/>
            <person name="Koehrsen M."/>
            <person name="Alvarado L."/>
            <person name="Berlin A."/>
            <person name="Chapman S.B."/>
            <person name="Chen Z."/>
            <person name="Freedman E."/>
            <person name="Gellesch M."/>
            <person name="Goldberg J."/>
            <person name="Griggs A."/>
            <person name="Gujja S."/>
            <person name="Heilman E.R."/>
            <person name="Heiman D."/>
            <person name="Hepburn T."/>
            <person name="Howarth C."/>
            <person name="Jen D."/>
            <person name="Larson L."/>
            <person name="Mehta T."/>
            <person name="Neiman D."/>
            <person name="Pearson M."/>
            <person name="Roberts A."/>
            <person name="Saif S."/>
            <person name="Shea T."/>
            <person name="Shenoy N."/>
            <person name="Sisk P."/>
            <person name="Stolte C."/>
            <person name="Sykes S."/>
            <person name="Walk T."/>
            <person name="White J."/>
            <person name="Yandava C."/>
            <person name="Haas B."/>
            <person name="Nusbaum C."/>
            <person name="Birren B."/>
        </authorList>
    </citation>
    <scope>NUCLEOTIDE SEQUENCE [LARGE SCALE GENOMIC DNA]</scope>
    <source>
        <strain evidence="4">R3-111a-1</strain>
    </source>
</reference>
<dbReference type="RefSeq" id="XP_009222181.1">
    <property type="nucleotide sequence ID" value="XM_009223917.1"/>
</dbReference>
<dbReference type="EnsemblFungi" id="EJT76181">
    <property type="protein sequence ID" value="EJT76181"/>
    <property type="gene ID" value="GGTG_06103"/>
</dbReference>
<keyword evidence="4" id="KW-1185">Reference proteome</keyword>
<dbReference type="Proteomes" id="UP000006039">
    <property type="component" value="Unassembled WGS sequence"/>
</dbReference>
<reference evidence="3" key="5">
    <citation type="submission" date="2018-04" db="UniProtKB">
        <authorList>
            <consortium name="EnsemblFungi"/>
        </authorList>
    </citation>
    <scope>IDENTIFICATION</scope>
    <source>
        <strain evidence="3">R3-111a-1</strain>
    </source>
</reference>
<evidence type="ECO:0000256" key="1">
    <source>
        <dbReference type="SAM" id="SignalP"/>
    </source>
</evidence>
<sequence>MRFFGLIVTLAAGLAAGSPIAETKAADECPKWDALVKLWNGFACCTYSYDNAVGCCRLPAADEHGYYPESMPCTSPWFSSLDKWIQFMNCNRDEPWDGDCEGVPIVKKA</sequence>
<name>J3NXU8_GAET3</name>
<proteinExistence type="predicted"/>
<feature type="chain" id="PRO_5015094632" evidence="1">
    <location>
        <begin position="18"/>
        <end position="109"/>
    </location>
</feature>
<organism evidence="2">
    <name type="scientific">Gaeumannomyces tritici (strain R3-111a-1)</name>
    <name type="common">Wheat and barley take-all root rot fungus</name>
    <name type="synonym">Gaeumannomyces graminis var. tritici</name>
    <dbReference type="NCBI Taxonomy" id="644352"/>
    <lineage>
        <taxon>Eukaryota</taxon>
        <taxon>Fungi</taxon>
        <taxon>Dikarya</taxon>
        <taxon>Ascomycota</taxon>
        <taxon>Pezizomycotina</taxon>
        <taxon>Sordariomycetes</taxon>
        <taxon>Sordariomycetidae</taxon>
        <taxon>Magnaporthales</taxon>
        <taxon>Magnaporthaceae</taxon>
        <taxon>Gaeumannomyces</taxon>
    </lineage>
</organism>
<feature type="signal peptide" evidence="1">
    <location>
        <begin position="1"/>
        <end position="17"/>
    </location>
</feature>
<reference evidence="2" key="3">
    <citation type="submission" date="2010-09" db="EMBL/GenBank/DDBJ databases">
        <title>Annotation of Gaeumannomyces graminis var. tritici R3-111a-1.</title>
        <authorList>
            <consortium name="The Broad Institute Genome Sequencing Platform"/>
            <person name="Ma L.-J."/>
            <person name="Dead R."/>
            <person name="Young S.K."/>
            <person name="Zeng Q."/>
            <person name="Gargeya S."/>
            <person name="Fitzgerald M."/>
            <person name="Haas B."/>
            <person name="Abouelleil A."/>
            <person name="Alvarado L."/>
            <person name="Arachchi H.M."/>
            <person name="Berlin A."/>
            <person name="Brown A."/>
            <person name="Chapman S.B."/>
            <person name="Chen Z."/>
            <person name="Dunbar C."/>
            <person name="Freedman E."/>
            <person name="Gearin G."/>
            <person name="Gellesch M."/>
            <person name="Goldberg J."/>
            <person name="Griggs A."/>
            <person name="Gujja S."/>
            <person name="Heiman D."/>
            <person name="Howarth C."/>
            <person name="Larson L."/>
            <person name="Lui A."/>
            <person name="MacDonald P.J.P."/>
            <person name="Mehta T."/>
            <person name="Montmayeur A."/>
            <person name="Murphy C."/>
            <person name="Neiman D."/>
            <person name="Pearson M."/>
            <person name="Priest M."/>
            <person name="Roberts A."/>
            <person name="Saif S."/>
            <person name="Shea T."/>
            <person name="Shenoy N."/>
            <person name="Sisk P."/>
            <person name="Stolte C."/>
            <person name="Sykes S."/>
            <person name="Yandava C."/>
            <person name="Wortman J."/>
            <person name="Nusbaum C."/>
            <person name="Birren B."/>
        </authorList>
    </citation>
    <scope>NUCLEOTIDE SEQUENCE</scope>
    <source>
        <strain evidence="2">R3-111a-1</strain>
    </source>
</reference>
<evidence type="ECO:0000313" key="4">
    <source>
        <dbReference type="Proteomes" id="UP000006039"/>
    </source>
</evidence>
<dbReference type="AlphaFoldDB" id="J3NXU8"/>
<dbReference type="GeneID" id="20346561"/>
<evidence type="ECO:0000313" key="3">
    <source>
        <dbReference type="EnsemblFungi" id="EJT76181"/>
    </source>
</evidence>
<reference evidence="2" key="2">
    <citation type="submission" date="2010-07" db="EMBL/GenBank/DDBJ databases">
        <authorList>
            <consortium name="The Broad Institute Genome Sequencing Platform"/>
            <consortium name="Broad Institute Genome Sequencing Center for Infectious Disease"/>
            <person name="Ma L.-J."/>
            <person name="Dead R."/>
            <person name="Young S."/>
            <person name="Zeng Q."/>
            <person name="Koehrsen M."/>
            <person name="Alvarado L."/>
            <person name="Berlin A."/>
            <person name="Chapman S.B."/>
            <person name="Chen Z."/>
            <person name="Freedman E."/>
            <person name="Gellesch M."/>
            <person name="Goldberg J."/>
            <person name="Griggs A."/>
            <person name="Gujja S."/>
            <person name="Heilman E.R."/>
            <person name="Heiman D."/>
            <person name="Hepburn T."/>
            <person name="Howarth C."/>
            <person name="Jen D."/>
            <person name="Larson L."/>
            <person name="Mehta T."/>
            <person name="Neiman D."/>
            <person name="Pearson M."/>
            <person name="Roberts A."/>
            <person name="Saif S."/>
            <person name="Shea T."/>
            <person name="Shenoy N."/>
            <person name="Sisk P."/>
            <person name="Stolte C."/>
            <person name="Sykes S."/>
            <person name="Walk T."/>
            <person name="White J."/>
            <person name="Yandava C."/>
            <person name="Haas B."/>
            <person name="Nusbaum C."/>
            <person name="Birren B."/>
        </authorList>
    </citation>
    <scope>NUCLEOTIDE SEQUENCE</scope>
    <source>
        <strain evidence="2">R3-111a-1</strain>
    </source>
</reference>
<accession>J3NXU8</accession>
<dbReference type="EMBL" id="GL385397">
    <property type="protein sequence ID" value="EJT76181.1"/>
    <property type="molecule type" value="Genomic_DNA"/>
</dbReference>